<gene>
    <name evidence="1" type="ORF">MMEN_LOCUS5971</name>
</gene>
<comment type="caution">
    <text evidence="1">The sequence shown here is derived from an EMBL/GenBank/DDBJ whole genome shotgun (WGS) entry which is preliminary data.</text>
</comment>
<accession>A0A8S4AR65</accession>
<name>A0A8S4AR65_9TELE</name>
<sequence>MEIVNPLLDPSVHHRDGQLFFPGNTALASLNLAGNRITEKPLPLFLKQLDIHDEGGGLLHLCLQRNLFSPECECYRKIKELLALMDPNIKNCSEQAEEEAQMV</sequence>
<organism evidence="1 2">
    <name type="scientific">Menidia menidia</name>
    <name type="common">Atlantic silverside</name>
    <dbReference type="NCBI Taxonomy" id="238744"/>
    <lineage>
        <taxon>Eukaryota</taxon>
        <taxon>Metazoa</taxon>
        <taxon>Chordata</taxon>
        <taxon>Craniata</taxon>
        <taxon>Vertebrata</taxon>
        <taxon>Euteleostomi</taxon>
        <taxon>Actinopterygii</taxon>
        <taxon>Neopterygii</taxon>
        <taxon>Teleostei</taxon>
        <taxon>Neoteleostei</taxon>
        <taxon>Acanthomorphata</taxon>
        <taxon>Ovalentaria</taxon>
        <taxon>Atherinomorphae</taxon>
        <taxon>Atheriniformes</taxon>
        <taxon>Atherinopsidae</taxon>
        <taxon>Menidiinae</taxon>
        <taxon>Menidia</taxon>
    </lineage>
</organism>
<keyword evidence="2" id="KW-1185">Reference proteome</keyword>
<dbReference type="PANTHER" id="PTHR46984">
    <property type="entry name" value="LEUCINE-RICH REPEAT-CONTAINING PROTEIN 71"/>
    <property type="match status" value="1"/>
</dbReference>
<protein>
    <submittedName>
        <fullName evidence="1">(Atlantic silverside) hypothetical protein</fullName>
    </submittedName>
</protein>
<dbReference type="OrthoDB" id="120976at2759"/>
<dbReference type="Proteomes" id="UP000677803">
    <property type="component" value="Unassembled WGS sequence"/>
</dbReference>
<dbReference type="EMBL" id="CAJRST010005557">
    <property type="protein sequence ID" value="CAG5886333.1"/>
    <property type="molecule type" value="Genomic_DNA"/>
</dbReference>
<proteinExistence type="predicted"/>
<dbReference type="InterPro" id="IPR053040">
    <property type="entry name" value="LRR-containing_protein_71"/>
</dbReference>
<evidence type="ECO:0000313" key="2">
    <source>
        <dbReference type="Proteomes" id="UP000677803"/>
    </source>
</evidence>
<reference evidence="1" key="1">
    <citation type="submission" date="2021-05" db="EMBL/GenBank/DDBJ databases">
        <authorList>
            <person name="Tigano A."/>
        </authorList>
    </citation>
    <scope>NUCLEOTIDE SEQUENCE</scope>
</reference>
<dbReference type="PANTHER" id="PTHR46984:SF1">
    <property type="entry name" value="LEUCINE-RICH REPEAT-CONTAINING PROTEIN 71"/>
    <property type="match status" value="1"/>
</dbReference>
<dbReference type="AlphaFoldDB" id="A0A8S4AR65"/>
<evidence type="ECO:0000313" key="1">
    <source>
        <dbReference type="EMBL" id="CAG5886333.1"/>
    </source>
</evidence>